<dbReference type="EMBL" id="CAJGYO010000101">
    <property type="protein sequence ID" value="CAD6340967.1"/>
    <property type="molecule type" value="Genomic_DNA"/>
</dbReference>
<evidence type="ECO:0000256" key="1">
    <source>
        <dbReference type="ARBA" id="ARBA00007692"/>
    </source>
</evidence>
<dbReference type="InterPro" id="IPR003690">
    <property type="entry name" value="MTERF"/>
</dbReference>
<feature type="region of interest" description="Disordered" evidence="4">
    <location>
        <begin position="118"/>
        <end position="195"/>
    </location>
</feature>
<dbReference type="InterPro" id="IPR038538">
    <property type="entry name" value="MTERF_sf"/>
</dbReference>
<dbReference type="PANTHER" id="PTHR13068">
    <property type="entry name" value="CGI-12 PROTEIN-RELATED"/>
    <property type="match status" value="1"/>
</dbReference>
<dbReference type="PANTHER" id="PTHR13068:SF113">
    <property type="entry name" value="TRANSCRIPTION TERMINATION FACTOR MTEF18, MITOCHONDRIAL"/>
    <property type="match status" value="1"/>
</dbReference>
<feature type="compositionally biased region" description="Low complexity" evidence="4">
    <location>
        <begin position="157"/>
        <end position="185"/>
    </location>
</feature>
<proteinExistence type="inferred from homology"/>
<dbReference type="Gene3D" id="1.25.70.10">
    <property type="entry name" value="Transcription termination factor 3, mitochondrial"/>
    <property type="match status" value="1"/>
</dbReference>
<organism evidence="5 6">
    <name type="scientific">Miscanthus lutarioriparius</name>
    <dbReference type="NCBI Taxonomy" id="422564"/>
    <lineage>
        <taxon>Eukaryota</taxon>
        <taxon>Viridiplantae</taxon>
        <taxon>Streptophyta</taxon>
        <taxon>Embryophyta</taxon>
        <taxon>Tracheophyta</taxon>
        <taxon>Spermatophyta</taxon>
        <taxon>Magnoliopsida</taxon>
        <taxon>Liliopsida</taxon>
        <taxon>Poales</taxon>
        <taxon>Poaceae</taxon>
        <taxon>PACMAD clade</taxon>
        <taxon>Panicoideae</taxon>
        <taxon>Andropogonodae</taxon>
        <taxon>Andropogoneae</taxon>
        <taxon>Saccharinae</taxon>
        <taxon>Miscanthus</taxon>
    </lineage>
</organism>
<evidence type="ECO:0000313" key="6">
    <source>
        <dbReference type="Proteomes" id="UP000604825"/>
    </source>
</evidence>
<evidence type="ECO:0000256" key="4">
    <source>
        <dbReference type="SAM" id="MobiDB-lite"/>
    </source>
</evidence>
<dbReference type="GO" id="GO:0006353">
    <property type="term" value="P:DNA-templated transcription termination"/>
    <property type="evidence" value="ECO:0007669"/>
    <property type="project" value="UniProtKB-KW"/>
</dbReference>
<sequence length="473" mass="52599">MPLSLRAALQLRRFFSTDAALAPPKLRNLPYRLRQVAVPAARAVISEYLHSTRCLASSHADSIAAHSPRSLLSFLAALPTVPRTSPPRSFPPTSAATSTSTRSMSSLLPRINRRAHRGGPLLQLHVPLRPPLPARRRRRARALRIPVVTPRTPLPLASSSTCPRTSSPRASPLSRPASTGSLAQPSSPPALPSHRFSGDISDYDILIKDIAITFKGLGPDLSSSNDIDAFSGVCRRMRMFYDAGAEIGSIGGLVGGSQRVFVELGEKRIAERLWFFKELGMEGKEMGRFLLSNARIFDLDFSDVVISVPRYLRRVGLAEDEIDAAVEKHPYVVGKNQLENLPRVLRAMELEHRFLEKILAGGESWRYLSPEFVLEDDSYDAEVERAFLDGMAKVMAERKAHFVDKKLEFLKSVGYGENEITTKVLNQSKNMLNEKLNYLTEELGYSLEYLHCFPAFLCFDLENRSKPSSKVVA</sequence>
<keyword evidence="2" id="KW-0806">Transcription termination</keyword>
<comment type="similarity">
    <text evidence="1">Belongs to the mTERF family.</text>
</comment>
<gene>
    <name evidence="5" type="ORF">NCGR_LOCUS65065</name>
</gene>
<dbReference type="FunFam" id="1.25.70.10:FF:000018">
    <property type="entry name" value="Transcription termination factor MTEF18, mitochondrial"/>
    <property type="match status" value="1"/>
</dbReference>
<reference evidence="5" key="1">
    <citation type="submission" date="2020-10" db="EMBL/GenBank/DDBJ databases">
        <authorList>
            <person name="Han B."/>
            <person name="Lu T."/>
            <person name="Zhao Q."/>
            <person name="Huang X."/>
            <person name="Zhao Y."/>
        </authorList>
    </citation>
    <scope>NUCLEOTIDE SEQUENCE</scope>
</reference>
<dbReference type="OrthoDB" id="899381at2759"/>
<dbReference type="Pfam" id="PF02536">
    <property type="entry name" value="mTERF"/>
    <property type="match status" value="1"/>
</dbReference>
<feature type="region of interest" description="Disordered" evidence="4">
    <location>
        <begin position="83"/>
        <end position="106"/>
    </location>
</feature>
<keyword evidence="2" id="KW-0805">Transcription regulation</keyword>
<protein>
    <submittedName>
        <fullName evidence="5">Uncharacterized protein</fullName>
    </submittedName>
</protein>
<evidence type="ECO:0000256" key="3">
    <source>
        <dbReference type="ARBA" id="ARBA00022946"/>
    </source>
</evidence>
<dbReference type="Proteomes" id="UP000604825">
    <property type="component" value="Unassembled WGS sequence"/>
</dbReference>
<name>A0A811SJ94_9POAL</name>
<evidence type="ECO:0000256" key="2">
    <source>
        <dbReference type="ARBA" id="ARBA00022472"/>
    </source>
</evidence>
<accession>A0A811SJ94</accession>
<dbReference type="AlphaFoldDB" id="A0A811SJ94"/>
<dbReference type="GO" id="GO:0003676">
    <property type="term" value="F:nucleic acid binding"/>
    <property type="evidence" value="ECO:0007669"/>
    <property type="project" value="InterPro"/>
</dbReference>
<feature type="compositionally biased region" description="Low complexity" evidence="4">
    <location>
        <begin position="91"/>
        <end position="106"/>
    </location>
</feature>
<evidence type="ECO:0000313" key="5">
    <source>
        <dbReference type="EMBL" id="CAD6340967.1"/>
    </source>
</evidence>
<keyword evidence="6" id="KW-1185">Reference proteome</keyword>
<keyword evidence="3" id="KW-0809">Transit peptide</keyword>
<comment type="caution">
    <text evidence="5">The sequence shown here is derived from an EMBL/GenBank/DDBJ whole genome shotgun (WGS) entry which is preliminary data.</text>
</comment>
<keyword evidence="2" id="KW-0804">Transcription</keyword>